<dbReference type="InterPro" id="IPR051396">
    <property type="entry name" value="Bact_Antivir_Def_Nuclease"/>
</dbReference>
<evidence type="ECO:0000313" key="2">
    <source>
        <dbReference type="Proteomes" id="UP001500742"/>
    </source>
</evidence>
<reference evidence="2" key="1">
    <citation type="journal article" date="2019" name="Int. J. Syst. Evol. Microbiol.">
        <title>The Global Catalogue of Microorganisms (GCM) 10K type strain sequencing project: providing services to taxonomists for standard genome sequencing and annotation.</title>
        <authorList>
            <consortium name="The Broad Institute Genomics Platform"/>
            <consortium name="The Broad Institute Genome Sequencing Center for Infectious Disease"/>
            <person name="Wu L."/>
            <person name="Ma J."/>
        </authorList>
    </citation>
    <scope>NUCLEOTIDE SEQUENCE [LARGE SCALE GENOMIC DNA]</scope>
    <source>
        <strain evidence="2">JCM 16601</strain>
    </source>
</reference>
<dbReference type="Proteomes" id="UP001500742">
    <property type="component" value="Unassembled WGS sequence"/>
</dbReference>
<gene>
    <name evidence="1" type="ORF">GCM10022210_53630</name>
</gene>
<evidence type="ECO:0000313" key="1">
    <source>
        <dbReference type="EMBL" id="GAA3993089.1"/>
    </source>
</evidence>
<dbReference type="InterPro" id="IPR027417">
    <property type="entry name" value="P-loop_NTPase"/>
</dbReference>
<proteinExistence type="predicted"/>
<dbReference type="RefSeq" id="WP_259097217.1">
    <property type="nucleotide sequence ID" value="NZ_BAAAZC010000050.1"/>
</dbReference>
<comment type="caution">
    <text evidence="1">The sequence shown here is derived from an EMBL/GenBank/DDBJ whole genome shotgun (WGS) entry which is preliminary data.</text>
</comment>
<organism evidence="1 2">
    <name type="scientific">Mucilaginibacter dorajii</name>
    <dbReference type="NCBI Taxonomy" id="692994"/>
    <lineage>
        <taxon>Bacteria</taxon>
        <taxon>Pseudomonadati</taxon>
        <taxon>Bacteroidota</taxon>
        <taxon>Sphingobacteriia</taxon>
        <taxon>Sphingobacteriales</taxon>
        <taxon>Sphingobacteriaceae</taxon>
        <taxon>Mucilaginibacter</taxon>
    </lineage>
</organism>
<dbReference type="EMBL" id="BAAAZC010000050">
    <property type="protein sequence ID" value="GAA3993089.1"/>
    <property type="molecule type" value="Genomic_DNA"/>
</dbReference>
<protein>
    <recommendedName>
        <fullName evidence="3">ATPase AAA-type core domain-containing protein</fullName>
    </recommendedName>
</protein>
<dbReference type="PANTHER" id="PTHR43581">
    <property type="entry name" value="ATP/GTP PHOSPHATASE"/>
    <property type="match status" value="1"/>
</dbReference>
<dbReference type="Gene3D" id="3.40.50.300">
    <property type="entry name" value="P-loop containing nucleotide triphosphate hydrolases"/>
    <property type="match status" value="1"/>
</dbReference>
<name>A0ABP7R681_9SPHI</name>
<accession>A0ABP7R681</accession>
<dbReference type="SUPFAM" id="SSF52540">
    <property type="entry name" value="P-loop containing nucleoside triphosphate hydrolases"/>
    <property type="match status" value="1"/>
</dbReference>
<evidence type="ECO:0008006" key="3">
    <source>
        <dbReference type="Google" id="ProtNLM"/>
    </source>
</evidence>
<sequence>MTDFKLIAIRPMSGCTSHYTKVLEPGIVYPFYQGYQFYNAGGREALPDDEIAAVSLPGTSGLHLHDLSTADNHPLRINISAVVGKNGSGKSTLMELFFAAVYLISVSEEILDDTPKSLREQLKNAPGTITYRQEQLQKSKDVREKIGNEYEHSVKQKKEFLSFEKLTERIAAADELISVQEDLLKKMDGKEKWLRRQLREMLAMAAEVQVEIYYQINRAVFCVQVKAADGEPACNLFKLQRTTAEAAEEGRTEYARTWLPFSAAVITKHFFYTVAVNYSHYALNAKHMGDWINSLFHKNDGYKTPVVINPMRNDGNFDINKELALGKQRLLANLLVQRHMNKDLKERIKLTDQLKVYRVWLTVDKDKVKEQQVLLTEEGLTGPKREKGLLQDLFHVFFQDKDFADQLPVGSGLAMLALNYILEKIESIRENYDGLGHFNLDSEGRSAENRRFFKQLRDEPSHITFKFKQAVNFLRRLANPKWPKLFEIGQQIFDSGKTIVFKPSLEDLLIWTGDPGGWEMINYLPPPIFKIDFELIGLDKPSFFNDLSSGEQQMIHTVQTVLYHLNNLQSVGYSKLPRLPYRAVNLVFDEIELYFHPAYQRSFINELYLALKRLYIGVDNTLETINMIFLTHSPFILSDIPQDHITLLAVDKDTGLSQPSAPESQTFAANINELLAGSFFLNGTLMGEFAEAKVNDLIESIRLGNSLSKQEESILDLIGDSYLQNSLRHFLRRRYDQN</sequence>
<dbReference type="PANTHER" id="PTHR43581:SF2">
    <property type="entry name" value="EXCINUCLEASE ATPASE SUBUNIT"/>
    <property type="match status" value="1"/>
</dbReference>
<keyword evidence="2" id="KW-1185">Reference proteome</keyword>